<dbReference type="Gene3D" id="1.10.10.60">
    <property type="entry name" value="Homeodomain-like"/>
    <property type="match status" value="1"/>
</dbReference>
<accession>A0ABD3WQJ2</accession>
<evidence type="ECO:0000256" key="1">
    <source>
        <dbReference type="ARBA" id="ARBA00023125"/>
    </source>
</evidence>
<dbReference type="Proteomes" id="UP001634394">
    <property type="component" value="Unassembled WGS sequence"/>
</dbReference>
<dbReference type="PROSITE" id="PS51253">
    <property type="entry name" value="HTH_CENPB"/>
    <property type="match status" value="1"/>
</dbReference>
<dbReference type="SMART" id="SM00674">
    <property type="entry name" value="CENPB"/>
    <property type="match status" value="1"/>
</dbReference>
<dbReference type="InterPro" id="IPR009057">
    <property type="entry name" value="Homeodomain-like_sf"/>
</dbReference>
<keyword evidence="5" id="KW-1185">Reference proteome</keyword>
<dbReference type="Pfam" id="PF03221">
    <property type="entry name" value="HTH_Tnp_Tc5"/>
    <property type="match status" value="1"/>
</dbReference>
<comment type="caution">
    <text evidence="4">The sequence shown here is derived from an EMBL/GenBank/DDBJ whole genome shotgun (WGS) entry which is preliminary data.</text>
</comment>
<proteinExistence type="predicted"/>
<evidence type="ECO:0000313" key="4">
    <source>
        <dbReference type="EMBL" id="KAL3875033.1"/>
    </source>
</evidence>
<dbReference type="InterPro" id="IPR006600">
    <property type="entry name" value="HTH_CenpB_DNA-bd_dom"/>
</dbReference>
<dbReference type="AlphaFoldDB" id="A0ABD3WQJ2"/>
<evidence type="ECO:0000313" key="3">
    <source>
        <dbReference type="EMBL" id="KAL3875032.1"/>
    </source>
</evidence>
<gene>
    <name evidence="3" type="ORF">ACJMK2_037973</name>
    <name evidence="4" type="ORF">ACJMK2_037974</name>
</gene>
<dbReference type="EMBL" id="JBJQND010000006">
    <property type="protein sequence ID" value="KAL3875032.1"/>
    <property type="molecule type" value="Genomic_DNA"/>
</dbReference>
<dbReference type="InterPro" id="IPR050863">
    <property type="entry name" value="CenT-Element_Derived"/>
</dbReference>
<reference evidence="4 5" key="1">
    <citation type="submission" date="2024-11" db="EMBL/GenBank/DDBJ databases">
        <title>Chromosome-level genome assembly of the freshwater bivalve Anodonta woodiana.</title>
        <authorList>
            <person name="Chen X."/>
        </authorList>
    </citation>
    <scope>NUCLEOTIDE SEQUENCE [LARGE SCALE GENOMIC DNA]</scope>
    <source>
        <strain evidence="4">MN2024</strain>
        <tissue evidence="4">Gills</tissue>
    </source>
</reference>
<dbReference type="PANTHER" id="PTHR19303:SF73">
    <property type="entry name" value="PROTEIN PDC2"/>
    <property type="match status" value="1"/>
</dbReference>
<dbReference type="GO" id="GO:0003677">
    <property type="term" value="F:DNA binding"/>
    <property type="evidence" value="ECO:0007669"/>
    <property type="project" value="UniProtKB-KW"/>
</dbReference>
<dbReference type="PANTHER" id="PTHR19303">
    <property type="entry name" value="TRANSPOSON"/>
    <property type="match status" value="1"/>
</dbReference>
<organism evidence="4 5">
    <name type="scientific">Sinanodonta woodiana</name>
    <name type="common">Chinese pond mussel</name>
    <name type="synonym">Anodonta woodiana</name>
    <dbReference type="NCBI Taxonomy" id="1069815"/>
    <lineage>
        <taxon>Eukaryota</taxon>
        <taxon>Metazoa</taxon>
        <taxon>Spiralia</taxon>
        <taxon>Lophotrochozoa</taxon>
        <taxon>Mollusca</taxon>
        <taxon>Bivalvia</taxon>
        <taxon>Autobranchia</taxon>
        <taxon>Heteroconchia</taxon>
        <taxon>Palaeoheterodonta</taxon>
        <taxon>Unionida</taxon>
        <taxon>Unionoidea</taxon>
        <taxon>Unionidae</taxon>
        <taxon>Unioninae</taxon>
        <taxon>Sinanodonta</taxon>
    </lineage>
</organism>
<dbReference type="EMBL" id="JBJQND010000006">
    <property type="protein sequence ID" value="KAL3875033.1"/>
    <property type="molecule type" value="Genomic_DNA"/>
</dbReference>
<protein>
    <recommendedName>
        <fullName evidence="2">HTH CENPB-type domain-containing protein</fullName>
    </recommendedName>
</protein>
<evidence type="ECO:0000259" key="2">
    <source>
        <dbReference type="PROSITE" id="PS51253"/>
    </source>
</evidence>
<feature type="domain" description="HTH CENPB-type" evidence="2">
    <location>
        <begin position="35"/>
        <end position="106"/>
    </location>
</feature>
<dbReference type="SUPFAM" id="SSF46689">
    <property type="entry name" value="Homeodomain-like"/>
    <property type="match status" value="1"/>
</dbReference>
<sequence length="148" mass="17031">MNSRKCKSLTLAQRFEVIKCAENNTSRASNNNNPSQKRKRGGASEDVKEALLKWFAQARSRQIPIYGLLLLEKTNQLANGSGLHDFNATNGWLERCKTRNGIQFKRQHDKKQDADDSGSERWITDVLPEILKDHQPKDIFNADENWLY</sequence>
<evidence type="ECO:0000313" key="5">
    <source>
        <dbReference type="Proteomes" id="UP001634394"/>
    </source>
</evidence>
<keyword evidence="1" id="KW-0238">DNA-binding</keyword>
<name>A0ABD3WQJ2_SINWO</name>